<dbReference type="Proteomes" id="UP000182743">
    <property type="component" value="Unassembled WGS sequence"/>
</dbReference>
<evidence type="ECO:0000256" key="1">
    <source>
        <dbReference type="ARBA" id="ARBA00008520"/>
    </source>
</evidence>
<comment type="caution">
    <text evidence="5">The sequence shown here is derived from an EMBL/GenBank/DDBJ whole genome shotgun (WGS) entry which is preliminary data.</text>
</comment>
<dbReference type="PANTHER" id="PTHR43649:SF34">
    <property type="entry name" value="ABC TRANSPORTER PERIPLASMIC-BINDING PROTEIN YCJN-RELATED"/>
    <property type="match status" value="1"/>
</dbReference>
<evidence type="ECO:0000313" key="6">
    <source>
        <dbReference type="Proteomes" id="UP000182743"/>
    </source>
</evidence>
<dbReference type="InterPro" id="IPR050490">
    <property type="entry name" value="Bact_solute-bd_prot1"/>
</dbReference>
<dbReference type="EMBL" id="MIHH01000015">
    <property type="protein sequence ID" value="OIQ08133.1"/>
    <property type="molecule type" value="Genomic_DNA"/>
</dbReference>
<dbReference type="PANTHER" id="PTHR43649">
    <property type="entry name" value="ARABINOSE-BINDING PROTEIN-RELATED"/>
    <property type="match status" value="1"/>
</dbReference>
<dbReference type="InterPro" id="IPR006059">
    <property type="entry name" value="SBP"/>
</dbReference>
<evidence type="ECO:0000256" key="4">
    <source>
        <dbReference type="SAM" id="SignalP"/>
    </source>
</evidence>
<dbReference type="PROSITE" id="PS51257">
    <property type="entry name" value="PROKAR_LIPOPROTEIN"/>
    <property type="match status" value="1"/>
</dbReference>
<dbReference type="Pfam" id="PF01547">
    <property type="entry name" value="SBP_bac_1"/>
    <property type="match status" value="1"/>
</dbReference>
<dbReference type="RefSeq" id="WP_071521301.1">
    <property type="nucleotide sequence ID" value="NZ_MIHH01000015.1"/>
</dbReference>
<organism evidence="5 6">
    <name type="scientific">Neomoorella thermoacetica</name>
    <name type="common">Clostridium thermoaceticum</name>
    <dbReference type="NCBI Taxonomy" id="1525"/>
    <lineage>
        <taxon>Bacteria</taxon>
        <taxon>Bacillati</taxon>
        <taxon>Bacillota</taxon>
        <taxon>Clostridia</taxon>
        <taxon>Neomoorellales</taxon>
        <taxon>Neomoorellaceae</taxon>
        <taxon>Neomoorella</taxon>
    </lineage>
</organism>
<keyword evidence="3 4" id="KW-0732">Signal</keyword>
<proteinExistence type="inferred from homology"/>
<dbReference type="Gene3D" id="3.40.190.10">
    <property type="entry name" value="Periplasmic binding protein-like II"/>
    <property type="match status" value="2"/>
</dbReference>
<accession>A0A1J5JG04</accession>
<comment type="similarity">
    <text evidence="1">Belongs to the bacterial solute-binding protein 1 family.</text>
</comment>
<evidence type="ECO:0000256" key="3">
    <source>
        <dbReference type="ARBA" id="ARBA00022729"/>
    </source>
</evidence>
<dbReference type="AlphaFoldDB" id="A0A1J5JG04"/>
<name>A0A1J5JG04_NEOTH</name>
<gene>
    <name evidence="5" type="ORF">MOOR_22080</name>
</gene>
<dbReference type="CDD" id="cd13585">
    <property type="entry name" value="PBP2_TMBP_like"/>
    <property type="match status" value="1"/>
</dbReference>
<dbReference type="SUPFAM" id="SSF53850">
    <property type="entry name" value="Periplasmic binding protein-like II"/>
    <property type="match status" value="1"/>
</dbReference>
<feature type="chain" id="PRO_5039002147" evidence="4">
    <location>
        <begin position="23"/>
        <end position="472"/>
    </location>
</feature>
<protein>
    <submittedName>
        <fullName evidence="5">Maltose ABC transporter periplasmic protein</fullName>
    </submittedName>
</protein>
<evidence type="ECO:0000313" key="5">
    <source>
        <dbReference type="EMBL" id="OIQ08133.1"/>
    </source>
</evidence>
<sequence>MKRKTWLLGILAVAMLLAITVAGCGGKTEAPKSEGTTNQTASGGKFDWKMASGTTINVMLNKHPYADAIIAKLPEFEQKTGIKVNYSVTPEENYFDKVTTALNAKNGNPDVFMTGSYQIWEYATAGYIEPLDPFINDPSKTAADWDVSDFYEGIINGDKWDLKPGHPVGTGNLWAVPLGFETNTLMYNKKAFEKAGIKEPPKTFDELVEVAKKLNGWNGPGSYGIAVRGTRSWATIHPGYMTAFYLNGAKDFVVENGKLVCKLDSPEAIEVTKKFADMIKAAGPKDWTNYTWYQVGTDLGAGKAAMIYDADILGFFQNTGSTAEAGNIAWAPPPKLKDNVPLGANEWIWSIAMNSSSKNKQAAWIFMQYFTSKEHTLWGATEAQVVDPVRKSVWANPKFTERMKNQTGYVDTFQAIINDTSIKFTPQPEFFNTTTEWAATLQKIVTQNAPADQAMKEVTTKINDMVSRIRTE</sequence>
<keyword evidence="2" id="KW-0813">Transport</keyword>
<reference evidence="5 6" key="1">
    <citation type="submission" date="2016-08" db="EMBL/GenBank/DDBJ databases">
        <title>Genome-based comparison of Moorella thermoacetic strains.</title>
        <authorList>
            <person name="Poehlein A."/>
            <person name="Bengelsdorf F.R."/>
            <person name="Esser C."/>
            <person name="Duerre P."/>
            <person name="Daniel R."/>
        </authorList>
    </citation>
    <scope>NUCLEOTIDE SEQUENCE [LARGE SCALE GENOMIC DNA]</scope>
    <source>
        <strain evidence="5 6">DSM 11768</strain>
    </source>
</reference>
<evidence type="ECO:0000256" key="2">
    <source>
        <dbReference type="ARBA" id="ARBA00022448"/>
    </source>
</evidence>
<feature type="signal peptide" evidence="4">
    <location>
        <begin position="1"/>
        <end position="22"/>
    </location>
</feature>